<name>A0ABU6QAN7_9FABA</name>
<dbReference type="EMBL" id="JASCZI010000087">
    <property type="protein sequence ID" value="MED6108476.1"/>
    <property type="molecule type" value="Genomic_DNA"/>
</dbReference>
<proteinExistence type="predicted"/>
<dbReference type="Proteomes" id="UP001341840">
    <property type="component" value="Unassembled WGS sequence"/>
</dbReference>
<dbReference type="PANTHER" id="PTHR46309">
    <property type="entry name" value="PHD FINGER PROTEIN 12"/>
    <property type="match status" value="1"/>
</dbReference>
<accession>A0ABU6QAN7</accession>
<protein>
    <submittedName>
        <fullName evidence="1">Uncharacterized protein</fullName>
    </submittedName>
</protein>
<dbReference type="InterPro" id="IPR042163">
    <property type="entry name" value="PHF12"/>
</dbReference>
<sequence>MRSPLDRLGIGLQLRQVPAGWDVESICKPYSSWVLSSPPLCFKMVVSDYVWSGQSKIKGDEDEDGHFLNFIQCERTYHFGCLRNRTVDELIHMEKWFCGNKCEQIYTNLHKLLGKPILVDANNLTWTLVKSVDSENCDVDSAKDEYLAENYSKLNIALSVMHECFEPLQNPSSSRDLMEDVIFRRWSEKSFSSNS</sequence>
<keyword evidence="2" id="KW-1185">Reference proteome</keyword>
<organism evidence="1 2">
    <name type="scientific">Stylosanthes scabra</name>
    <dbReference type="NCBI Taxonomy" id="79078"/>
    <lineage>
        <taxon>Eukaryota</taxon>
        <taxon>Viridiplantae</taxon>
        <taxon>Streptophyta</taxon>
        <taxon>Embryophyta</taxon>
        <taxon>Tracheophyta</taxon>
        <taxon>Spermatophyta</taxon>
        <taxon>Magnoliopsida</taxon>
        <taxon>eudicotyledons</taxon>
        <taxon>Gunneridae</taxon>
        <taxon>Pentapetalae</taxon>
        <taxon>rosids</taxon>
        <taxon>fabids</taxon>
        <taxon>Fabales</taxon>
        <taxon>Fabaceae</taxon>
        <taxon>Papilionoideae</taxon>
        <taxon>50 kb inversion clade</taxon>
        <taxon>dalbergioids sensu lato</taxon>
        <taxon>Dalbergieae</taxon>
        <taxon>Pterocarpus clade</taxon>
        <taxon>Stylosanthes</taxon>
    </lineage>
</organism>
<dbReference type="InterPro" id="IPR013083">
    <property type="entry name" value="Znf_RING/FYVE/PHD"/>
</dbReference>
<reference evidence="1 2" key="1">
    <citation type="journal article" date="2023" name="Plants (Basel)">
        <title>Bridging the Gap: Combining Genomics and Transcriptomics Approaches to Understand Stylosanthes scabra, an Orphan Legume from the Brazilian Caatinga.</title>
        <authorList>
            <person name="Ferreira-Neto J.R.C."/>
            <person name="da Silva M.D."/>
            <person name="Binneck E."/>
            <person name="de Melo N.F."/>
            <person name="da Silva R.H."/>
            <person name="de Melo A.L.T.M."/>
            <person name="Pandolfi V."/>
            <person name="Bustamante F.O."/>
            <person name="Brasileiro-Vidal A.C."/>
            <person name="Benko-Iseppon A.M."/>
        </authorList>
    </citation>
    <scope>NUCLEOTIDE SEQUENCE [LARGE SCALE GENOMIC DNA]</scope>
    <source>
        <tissue evidence="1">Leaves</tissue>
    </source>
</reference>
<comment type="caution">
    <text evidence="1">The sequence shown here is derived from an EMBL/GenBank/DDBJ whole genome shotgun (WGS) entry which is preliminary data.</text>
</comment>
<gene>
    <name evidence="1" type="ORF">PIB30_024352</name>
</gene>
<evidence type="ECO:0000313" key="2">
    <source>
        <dbReference type="Proteomes" id="UP001341840"/>
    </source>
</evidence>
<evidence type="ECO:0000313" key="1">
    <source>
        <dbReference type="EMBL" id="MED6108476.1"/>
    </source>
</evidence>
<dbReference type="Gene3D" id="3.30.40.10">
    <property type="entry name" value="Zinc/RING finger domain, C3HC4 (zinc finger)"/>
    <property type="match status" value="1"/>
</dbReference>
<dbReference type="PANTHER" id="PTHR46309:SF12">
    <property type="entry name" value="GB|AAC80581.1"/>
    <property type="match status" value="1"/>
</dbReference>